<evidence type="ECO:0000256" key="4">
    <source>
        <dbReference type="SAM" id="MobiDB-lite"/>
    </source>
</evidence>
<dbReference type="InterPro" id="IPR036034">
    <property type="entry name" value="PDZ_sf"/>
</dbReference>
<dbReference type="AlphaFoldDB" id="A0A914UIQ8"/>
<name>A0A914UIQ8_9BILA</name>
<protein>
    <submittedName>
        <fullName evidence="7">PDZ domain-containing protein</fullName>
    </submittedName>
</protein>
<keyword evidence="3" id="KW-0677">Repeat</keyword>
<dbReference type="Gene3D" id="2.30.42.10">
    <property type="match status" value="3"/>
</dbReference>
<dbReference type="InterPro" id="IPR001478">
    <property type="entry name" value="PDZ"/>
</dbReference>
<dbReference type="GO" id="GO:0005737">
    <property type="term" value="C:cytoplasm"/>
    <property type="evidence" value="ECO:0007669"/>
    <property type="project" value="UniProtKB-SubCell"/>
</dbReference>
<keyword evidence="6" id="KW-1185">Reference proteome</keyword>
<dbReference type="Pfam" id="PF00595">
    <property type="entry name" value="PDZ"/>
    <property type="match status" value="3"/>
</dbReference>
<feature type="domain" description="PDZ" evidence="5">
    <location>
        <begin position="340"/>
        <end position="413"/>
    </location>
</feature>
<dbReference type="PROSITE" id="PS50106">
    <property type="entry name" value="PDZ"/>
    <property type="match status" value="3"/>
</dbReference>
<comment type="subcellular location">
    <subcellularLocation>
        <location evidence="1">Cytoplasm</location>
    </subcellularLocation>
</comment>
<dbReference type="WBParaSite" id="PSAMB.scaffold1044size36717.g10596.t1">
    <property type="protein sequence ID" value="PSAMB.scaffold1044size36717.g10596.t1"/>
    <property type="gene ID" value="PSAMB.scaffold1044size36717.g10596"/>
</dbReference>
<sequence>MGDVGRVELPPQVAATTAKGSPSPSTKTTAKGPKRRRVERRKSLPCPSAIARALASQASNVTEPPAALLAQYDRSAKRERRRTLATIDEEKPTVDRADRTDMVVSRSGSYDSARDRRRMAMALATSNSSHPLTPRGAVVVELRRTNGAHLGLGIAGGVDRHRAPMVTHLAPGSIAHRCDQLQVGDLLTAVNGIRVGNLTHEEILTVLRNAGDRIRLAIEYDLNDASFQRPVNTMNKCTDMTLEKESGSFGFTLRGGAFGPDLAKSRPITVTSIRPGGPADREGRLRVGDRILGINGIDFYSATLSTALKTLTDAVDAVSLTVEYDVSVLETVRRAQGPLLLEIDKVPGVDLGIDVNISEYSVSGKRQSVYITSVVAASIADRCGAVHVGDELLAIDRVSLEYTTLAEVKQLLRGCSAQAPVVRLEIVPHSQMSREPSREPTQRRPPSFRKKTPQPAALKDDPKGCRRRTTTRAKSHDRSALANGHVPRSRNDNSYSPHRPPPSVMSGSVPNVFYRQSAVLSDAQSVLSRSFMQQSMRANGHSNWYRRPSYGRTLVALNLLQSHLGREGTTAIASAAVVVEQPGARRSLP</sequence>
<dbReference type="GO" id="GO:0098887">
    <property type="term" value="P:neurotransmitter receptor transport, endosome to postsynaptic membrane"/>
    <property type="evidence" value="ECO:0007669"/>
    <property type="project" value="TreeGrafter"/>
</dbReference>
<accession>A0A914UIQ8</accession>
<evidence type="ECO:0000256" key="2">
    <source>
        <dbReference type="ARBA" id="ARBA00022490"/>
    </source>
</evidence>
<evidence type="ECO:0000313" key="6">
    <source>
        <dbReference type="Proteomes" id="UP000887566"/>
    </source>
</evidence>
<dbReference type="SMART" id="SM00228">
    <property type="entry name" value="PDZ"/>
    <property type="match status" value="3"/>
</dbReference>
<evidence type="ECO:0000256" key="1">
    <source>
        <dbReference type="ARBA" id="ARBA00004496"/>
    </source>
</evidence>
<dbReference type="SUPFAM" id="SSF50156">
    <property type="entry name" value="PDZ domain-like"/>
    <property type="match status" value="3"/>
</dbReference>
<dbReference type="InterPro" id="IPR043545">
    <property type="entry name" value="GRIP1/2"/>
</dbReference>
<dbReference type="Proteomes" id="UP000887566">
    <property type="component" value="Unplaced"/>
</dbReference>
<evidence type="ECO:0000256" key="3">
    <source>
        <dbReference type="ARBA" id="ARBA00022737"/>
    </source>
</evidence>
<dbReference type="PANTHER" id="PTHR46227:SF2">
    <property type="entry name" value="FI03335P"/>
    <property type="match status" value="1"/>
</dbReference>
<reference evidence="7" key="1">
    <citation type="submission" date="2022-11" db="UniProtKB">
        <authorList>
            <consortium name="WormBaseParasite"/>
        </authorList>
    </citation>
    <scope>IDENTIFICATION</scope>
</reference>
<proteinExistence type="predicted"/>
<evidence type="ECO:0000313" key="7">
    <source>
        <dbReference type="WBParaSite" id="PSAMB.scaffold1044size36717.g10596.t1"/>
    </source>
</evidence>
<keyword evidence="2" id="KW-0963">Cytoplasm</keyword>
<feature type="region of interest" description="Disordered" evidence="4">
    <location>
        <begin position="1"/>
        <end position="46"/>
    </location>
</feature>
<dbReference type="PANTHER" id="PTHR46227">
    <property type="entry name" value="GLUTAMATE RECEPTOR-INTERACTING PROTEIN GRIP"/>
    <property type="match status" value="1"/>
</dbReference>
<feature type="region of interest" description="Disordered" evidence="4">
    <location>
        <begin position="427"/>
        <end position="508"/>
    </location>
</feature>
<feature type="compositionally biased region" description="Polar residues" evidence="4">
    <location>
        <begin position="14"/>
        <end position="29"/>
    </location>
</feature>
<feature type="domain" description="PDZ" evidence="5">
    <location>
        <begin position="139"/>
        <end position="222"/>
    </location>
</feature>
<organism evidence="6 7">
    <name type="scientific">Plectus sambesii</name>
    <dbReference type="NCBI Taxonomy" id="2011161"/>
    <lineage>
        <taxon>Eukaryota</taxon>
        <taxon>Metazoa</taxon>
        <taxon>Ecdysozoa</taxon>
        <taxon>Nematoda</taxon>
        <taxon>Chromadorea</taxon>
        <taxon>Plectida</taxon>
        <taxon>Plectina</taxon>
        <taxon>Plectoidea</taxon>
        <taxon>Plectidae</taxon>
        <taxon>Plectus</taxon>
    </lineage>
</organism>
<feature type="domain" description="PDZ" evidence="5">
    <location>
        <begin position="239"/>
        <end position="326"/>
    </location>
</feature>
<evidence type="ECO:0000259" key="5">
    <source>
        <dbReference type="PROSITE" id="PS50106"/>
    </source>
</evidence>
<dbReference type="CDD" id="cd06681">
    <property type="entry name" value="PDZ2_GRIP1-2-like"/>
    <property type="match status" value="1"/>
</dbReference>